<organism evidence="1 2">
    <name type="scientific">Camellia lanceoleosa</name>
    <dbReference type="NCBI Taxonomy" id="1840588"/>
    <lineage>
        <taxon>Eukaryota</taxon>
        <taxon>Viridiplantae</taxon>
        <taxon>Streptophyta</taxon>
        <taxon>Embryophyta</taxon>
        <taxon>Tracheophyta</taxon>
        <taxon>Spermatophyta</taxon>
        <taxon>Magnoliopsida</taxon>
        <taxon>eudicotyledons</taxon>
        <taxon>Gunneridae</taxon>
        <taxon>Pentapetalae</taxon>
        <taxon>asterids</taxon>
        <taxon>Ericales</taxon>
        <taxon>Theaceae</taxon>
        <taxon>Camellia</taxon>
    </lineage>
</organism>
<reference evidence="1 2" key="1">
    <citation type="journal article" date="2022" name="Plant J.">
        <title>Chromosome-level genome of Camellia lanceoleosa provides a valuable resource for understanding genome evolution and self-incompatibility.</title>
        <authorList>
            <person name="Gong W."/>
            <person name="Xiao S."/>
            <person name="Wang L."/>
            <person name="Liao Z."/>
            <person name="Chang Y."/>
            <person name="Mo W."/>
            <person name="Hu G."/>
            <person name="Li W."/>
            <person name="Zhao G."/>
            <person name="Zhu H."/>
            <person name="Hu X."/>
            <person name="Ji K."/>
            <person name="Xiang X."/>
            <person name="Song Q."/>
            <person name="Yuan D."/>
            <person name="Jin S."/>
            <person name="Zhang L."/>
        </authorList>
    </citation>
    <scope>NUCLEOTIDE SEQUENCE [LARGE SCALE GENOMIC DNA]</scope>
    <source>
        <strain evidence="1">SQ_2022a</strain>
    </source>
</reference>
<accession>A0ACC0F8T0</accession>
<dbReference type="EMBL" id="CM045772">
    <property type="protein sequence ID" value="KAI7985106.1"/>
    <property type="molecule type" value="Genomic_DNA"/>
</dbReference>
<keyword evidence="1" id="KW-0548">Nucleotidyltransferase</keyword>
<keyword evidence="2" id="KW-1185">Reference proteome</keyword>
<evidence type="ECO:0000313" key="1">
    <source>
        <dbReference type="EMBL" id="KAI7985106.1"/>
    </source>
</evidence>
<name>A0ACC0F8T0_9ERIC</name>
<proteinExistence type="predicted"/>
<dbReference type="Proteomes" id="UP001060215">
    <property type="component" value="Chromosome 15"/>
</dbReference>
<comment type="caution">
    <text evidence="1">The sequence shown here is derived from an EMBL/GenBank/DDBJ whole genome shotgun (WGS) entry which is preliminary data.</text>
</comment>
<gene>
    <name evidence="1" type="ORF">LOK49_LG14G00394</name>
</gene>
<evidence type="ECO:0000313" key="2">
    <source>
        <dbReference type="Proteomes" id="UP001060215"/>
    </source>
</evidence>
<sequence length="111" mass="12823">MKKEGAEGAESQRRVESWKMQAIIPEHHKMDEEVRTERGSDVIIVVVGNKTDLVDKRFSEGHEFEKPNDGQALNLMNSCAVAVLEEFQDIVFSYGVSDEYRFQIHFSMLFR</sequence>
<protein>
    <submittedName>
        <fullName evidence="1">tRNA(His) guanylyltransferase 2</fullName>
    </submittedName>
</protein>
<keyword evidence="1" id="KW-0808">Transferase</keyword>